<dbReference type="EMBL" id="JBHSBN010000009">
    <property type="protein sequence ID" value="MFC4107288.1"/>
    <property type="molecule type" value="Genomic_DNA"/>
</dbReference>
<comment type="caution">
    <text evidence="1">The sequence shown here is derived from an EMBL/GenBank/DDBJ whole genome shotgun (WGS) entry which is preliminary data.</text>
</comment>
<keyword evidence="2" id="KW-1185">Reference proteome</keyword>
<sequence length="41" mass="4519">MQRFDFRSDRGAARPAITGVGSLTHRAPAMDLSTPLSIDRF</sequence>
<accession>A0ABV8KMG0</accession>
<organism evidence="1 2">
    <name type="scientific">Micromonospora zhanjiangensis</name>
    <dbReference type="NCBI Taxonomy" id="1522057"/>
    <lineage>
        <taxon>Bacteria</taxon>
        <taxon>Bacillati</taxon>
        <taxon>Actinomycetota</taxon>
        <taxon>Actinomycetes</taxon>
        <taxon>Micromonosporales</taxon>
        <taxon>Micromonosporaceae</taxon>
        <taxon>Micromonospora</taxon>
    </lineage>
</organism>
<evidence type="ECO:0008006" key="3">
    <source>
        <dbReference type="Google" id="ProtNLM"/>
    </source>
</evidence>
<gene>
    <name evidence="1" type="ORF">ACFOX0_15320</name>
</gene>
<reference evidence="2" key="1">
    <citation type="journal article" date="2019" name="Int. J. Syst. Evol. Microbiol.">
        <title>The Global Catalogue of Microorganisms (GCM) 10K type strain sequencing project: providing services to taxonomists for standard genome sequencing and annotation.</title>
        <authorList>
            <consortium name="The Broad Institute Genomics Platform"/>
            <consortium name="The Broad Institute Genome Sequencing Center for Infectious Disease"/>
            <person name="Wu L."/>
            <person name="Ma J."/>
        </authorList>
    </citation>
    <scope>NUCLEOTIDE SEQUENCE [LARGE SCALE GENOMIC DNA]</scope>
    <source>
        <strain evidence="2">2902at01</strain>
    </source>
</reference>
<protein>
    <recommendedName>
        <fullName evidence="3">FXSXX-COOH protein</fullName>
    </recommendedName>
</protein>
<dbReference type="Proteomes" id="UP001595868">
    <property type="component" value="Unassembled WGS sequence"/>
</dbReference>
<dbReference type="RefSeq" id="WP_377546034.1">
    <property type="nucleotide sequence ID" value="NZ_JBHSBN010000009.1"/>
</dbReference>
<name>A0ABV8KMG0_9ACTN</name>
<evidence type="ECO:0000313" key="1">
    <source>
        <dbReference type="EMBL" id="MFC4107288.1"/>
    </source>
</evidence>
<evidence type="ECO:0000313" key="2">
    <source>
        <dbReference type="Proteomes" id="UP001595868"/>
    </source>
</evidence>
<proteinExistence type="predicted"/>